<keyword evidence="2" id="KW-0032">Aminotransferase</keyword>
<dbReference type="InterPro" id="IPR015422">
    <property type="entry name" value="PyrdxlP-dep_Trfase_small"/>
</dbReference>
<dbReference type="PANTHER" id="PTHR43643:SF3">
    <property type="entry name" value="HISTIDINOL-PHOSPHATE AMINOTRANSFERASE"/>
    <property type="match status" value="1"/>
</dbReference>
<dbReference type="InterPro" id="IPR050106">
    <property type="entry name" value="HistidinolP_aminotransfase"/>
</dbReference>
<dbReference type="SUPFAM" id="SSF53383">
    <property type="entry name" value="PLP-dependent transferases"/>
    <property type="match status" value="1"/>
</dbReference>
<sequence length="366" mass="42885">MYLNIKNKNVLMKKYVRKLYLNDVERIHPSRCEQKVDKRLRLHRAERLHPFSDEFFDNFIKSINQKDIRYYPDVHQLKDRLSTRFDLKNNNILMNNGSSENIRIFYEAFAVKNKEVIITNPSYPMHKIYAQLQDSVIKEIDYNKENKIDYKNIINAINDNTCCIVLANPNSPVGDIIGLKKIEEIISKANEKDIPVLIDEAYIEYANQKSCVFLLKKYKNLSVSRTFSKALGCAGLRIGYLLGNDEIMGVINKFIPTYEISSIASKFGSYLLDNYKEVEDYISLIKKEKKEMGDLCKKHNIPCILNHINTIHLKPTHLDKIKKYLTEKKVLFRTRKLPCDDEEWLAIVLYPDFTKSDIFLKVIQLL</sequence>
<keyword evidence="3" id="KW-0808">Transferase</keyword>
<dbReference type="Gene3D" id="3.90.1150.10">
    <property type="entry name" value="Aspartate Aminotransferase, domain 1"/>
    <property type="match status" value="1"/>
</dbReference>
<dbReference type="CDD" id="cd00609">
    <property type="entry name" value="AAT_like"/>
    <property type="match status" value="1"/>
</dbReference>
<dbReference type="PANTHER" id="PTHR43643">
    <property type="entry name" value="HISTIDINOL-PHOSPHATE AMINOTRANSFERASE 2"/>
    <property type="match status" value="1"/>
</dbReference>
<dbReference type="Pfam" id="PF00155">
    <property type="entry name" value="Aminotran_1_2"/>
    <property type="match status" value="1"/>
</dbReference>
<feature type="domain" description="Aminotransferase class I/classII large" evidence="5">
    <location>
        <begin position="65"/>
        <end position="349"/>
    </location>
</feature>
<dbReference type="GO" id="GO:0008483">
    <property type="term" value="F:transaminase activity"/>
    <property type="evidence" value="ECO:0007669"/>
    <property type="project" value="UniProtKB-KW"/>
</dbReference>
<dbReference type="InterPro" id="IPR015421">
    <property type="entry name" value="PyrdxlP-dep_Trfase_major"/>
</dbReference>
<dbReference type="EMBL" id="MN740355">
    <property type="protein sequence ID" value="QHU02121.1"/>
    <property type="molecule type" value="Genomic_DNA"/>
</dbReference>
<evidence type="ECO:0000259" key="5">
    <source>
        <dbReference type="Pfam" id="PF00155"/>
    </source>
</evidence>
<comment type="cofactor">
    <cofactor evidence="1">
        <name>pyridoxal 5'-phosphate</name>
        <dbReference type="ChEBI" id="CHEBI:597326"/>
    </cofactor>
</comment>
<dbReference type="GO" id="GO:0030170">
    <property type="term" value="F:pyridoxal phosphate binding"/>
    <property type="evidence" value="ECO:0007669"/>
    <property type="project" value="InterPro"/>
</dbReference>
<dbReference type="AlphaFoldDB" id="A0A6C0JBE5"/>
<organism evidence="6">
    <name type="scientific">viral metagenome</name>
    <dbReference type="NCBI Taxonomy" id="1070528"/>
    <lineage>
        <taxon>unclassified sequences</taxon>
        <taxon>metagenomes</taxon>
        <taxon>organismal metagenomes</taxon>
    </lineage>
</organism>
<dbReference type="InterPro" id="IPR015424">
    <property type="entry name" value="PyrdxlP-dep_Trfase"/>
</dbReference>
<evidence type="ECO:0000256" key="2">
    <source>
        <dbReference type="ARBA" id="ARBA00022576"/>
    </source>
</evidence>
<accession>A0A6C0JBE5</accession>
<evidence type="ECO:0000256" key="3">
    <source>
        <dbReference type="ARBA" id="ARBA00022679"/>
    </source>
</evidence>
<dbReference type="InterPro" id="IPR001917">
    <property type="entry name" value="Aminotrans_II_pyridoxalP_BS"/>
</dbReference>
<evidence type="ECO:0000256" key="4">
    <source>
        <dbReference type="ARBA" id="ARBA00022898"/>
    </source>
</evidence>
<reference evidence="6" key="1">
    <citation type="journal article" date="2020" name="Nature">
        <title>Giant virus diversity and host interactions through global metagenomics.</title>
        <authorList>
            <person name="Schulz F."/>
            <person name="Roux S."/>
            <person name="Paez-Espino D."/>
            <person name="Jungbluth S."/>
            <person name="Walsh D.A."/>
            <person name="Denef V.J."/>
            <person name="McMahon K.D."/>
            <person name="Konstantinidis K.T."/>
            <person name="Eloe-Fadrosh E.A."/>
            <person name="Kyrpides N.C."/>
            <person name="Woyke T."/>
        </authorList>
    </citation>
    <scope>NUCLEOTIDE SEQUENCE</scope>
    <source>
        <strain evidence="6">GVMAG-M-3300025880-75</strain>
    </source>
</reference>
<dbReference type="PROSITE" id="PS00599">
    <property type="entry name" value="AA_TRANSFER_CLASS_2"/>
    <property type="match status" value="1"/>
</dbReference>
<dbReference type="InterPro" id="IPR004839">
    <property type="entry name" value="Aminotransferase_I/II_large"/>
</dbReference>
<protein>
    <recommendedName>
        <fullName evidence="5">Aminotransferase class I/classII large domain-containing protein</fullName>
    </recommendedName>
</protein>
<proteinExistence type="predicted"/>
<dbReference type="Gene3D" id="3.40.640.10">
    <property type="entry name" value="Type I PLP-dependent aspartate aminotransferase-like (Major domain)"/>
    <property type="match status" value="1"/>
</dbReference>
<keyword evidence="4" id="KW-0663">Pyridoxal phosphate</keyword>
<name>A0A6C0JBE5_9ZZZZ</name>
<evidence type="ECO:0000313" key="6">
    <source>
        <dbReference type="EMBL" id="QHU02121.1"/>
    </source>
</evidence>
<evidence type="ECO:0000256" key="1">
    <source>
        <dbReference type="ARBA" id="ARBA00001933"/>
    </source>
</evidence>